<feature type="compositionally biased region" description="Low complexity" evidence="6">
    <location>
        <begin position="13"/>
        <end position="24"/>
    </location>
</feature>
<dbReference type="InterPro" id="IPR001969">
    <property type="entry name" value="Aspartic_peptidase_AS"/>
</dbReference>
<evidence type="ECO:0000313" key="9">
    <source>
        <dbReference type="Proteomes" id="UP000726737"/>
    </source>
</evidence>
<keyword evidence="4" id="KW-1015">Disulfide bond</keyword>
<dbReference type="Proteomes" id="UP000726737">
    <property type="component" value="Unassembled WGS sequence"/>
</dbReference>
<evidence type="ECO:0000256" key="3">
    <source>
        <dbReference type="PIRSR" id="PIRSR601461-1"/>
    </source>
</evidence>
<dbReference type="EMBL" id="JAAAJA010000367">
    <property type="protein sequence ID" value="KAG0255087.1"/>
    <property type="molecule type" value="Genomic_DNA"/>
</dbReference>
<evidence type="ECO:0000313" key="8">
    <source>
        <dbReference type="EMBL" id="KAG0255087.1"/>
    </source>
</evidence>
<feature type="region of interest" description="Disordered" evidence="6">
    <location>
        <begin position="1"/>
        <end position="24"/>
    </location>
</feature>
<dbReference type="AlphaFoldDB" id="A0A9P6U0G0"/>
<keyword evidence="5" id="KW-0378">Hydrolase</keyword>
<dbReference type="Pfam" id="PF00026">
    <property type="entry name" value="Asp"/>
    <property type="match status" value="1"/>
</dbReference>
<keyword evidence="9" id="KW-1185">Reference proteome</keyword>
<feature type="compositionally biased region" description="Polar residues" evidence="6">
    <location>
        <begin position="1"/>
        <end position="12"/>
    </location>
</feature>
<evidence type="ECO:0000256" key="4">
    <source>
        <dbReference type="PIRSR" id="PIRSR601461-2"/>
    </source>
</evidence>
<organism evidence="8 9">
    <name type="scientific">Mortierella polycephala</name>
    <dbReference type="NCBI Taxonomy" id="41804"/>
    <lineage>
        <taxon>Eukaryota</taxon>
        <taxon>Fungi</taxon>
        <taxon>Fungi incertae sedis</taxon>
        <taxon>Mucoromycota</taxon>
        <taxon>Mortierellomycotina</taxon>
        <taxon>Mortierellomycetes</taxon>
        <taxon>Mortierellales</taxon>
        <taxon>Mortierellaceae</taxon>
        <taxon>Mortierella</taxon>
    </lineage>
</organism>
<name>A0A9P6U0G0_9FUNG</name>
<dbReference type="PROSITE" id="PS00141">
    <property type="entry name" value="ASP_PROTEASE"/>
    <property type="match status" value="1"/>
</dbReference>
<evidence type="ECO:0000256" key="2">
    <source>
        <dbReference type="ARBA" id="ARBA00022750"/>
    </source>
</evidence>
<dbReference type="GO" id="GO:0004190">
    <property type="term" value="F:aspartic-type endopeptidase activity"/>
    <property type="evidence" value="ECO:0007669"/>
    <property type="project" value="UniProtKB-KW"/>
</dbReference>
<dbReference type="InterPro" id="IPR021109">
    <property type="entry name" value="Peptidase_aspartic_dom_sf"/>
</dbReference>
<evidence type="ECO:0000259" key="7">
    <source>
        <dbReference type="PROSITE" id="PS51767"/>
    </source>
</evidence>
<accession>A0A9P6U0G0</accession>
<sequence length="470" mass="49465">MPFALNSHSRPGSSSATTASSRRLQQHTSNSTSFLILFLLLNTILLSSTSTTHAATYEVLVTKPSAPPQNQTGGSHSHLFQSKYLGNSIVTNAKNLGYTGTIVLGNPPQSFRVVFDTGSDMIVITSDMCQGHCADMPHYTCHSCTKTAYSYNITYGDGTWGAGPIVADTVAIGGLVIQNQQILDVTQSALDLSAYGKGIAGLVGLMPASPVLNAIPPLETIYKSKLLDMNVFSVYLSPSLKPDQGGSFLFGGIDKTKYIGELNQVPISSGLGVSKGMWYIDADGAFAGDTPVPDYKQSPWLFDTGTSFIAVPTAFAQKFHENVPGAVFSAADQIYTLPCTGNTSFGISFNGVKYEVPYLDYIASAGNSACVSLVMPLGNYEMYILGDPFLRQVYAVYDFTAGASKIGIAKVNVTDNSLGNEGLSGDPVPGGPVITPQTPNAAVGGKKDQGLAASSLVAFIAVTVSVMLSM</sequence>
<feature type="active site" evidence="3">
    <location>
        <position position="303"/>
    </location>
</feature>
<dbReference type="OrthoDB" id="15189at2759"/>
<proteinExistence type="inferred from homology"/>
<feature type="active site" evidence="3">
    <location>
        <position position="116"/>
    </location>
</feature>
<dbReference type="InterPro" id="IPR034164">
    <property type="entry name" value="Pepsin-like_dom"/>
</dbReference>
<evidence type="ECO:0000256" key="1">
    <source>
        <dbReference type="ARBA" id="ARBA00007447"/>
    </source>
</evidence>
<evidence type="ECO:0000256" key="5">
    <source>
        <dbReference type="RuleBase" id="RU000454"/>
    </source>
</evidence>
<feature type="disulfide bond" evidence="4">
    <location>
        <begin position="129"/>
        <end position="133"/>
    </location>
</feature>
<keyword evidence="2 5" id="KW-0064">Aspartyl protease</keyword>
<dbReference type="SUPFAM" id="SSF50630">
    <property type="entry name" value="Acid proteases"/>
    <property type="match status" value="1"/>
</dbReference>
<dbReference type="GO" id="GO:0006508">
    <property type="term" value="P:proteolysis"/>
    <property type="evidence" value="ECO:0007669"/>
    <property type="project" value="UniProtKB-KW"/>
</dbReference>
<reference evidence="8" key="1">
    <citation type="journal article" date="2020" name="Fungal Divers.">
        <title>Resolving the Mortierellaceae phylogeny through synthesis of multi-gene phylogenetics and phylogenomics.</title>
        <authorList>
            <person name="Vandepol N."/>
            <person name="Liber J."/>
            <person name="Desiro A."/>
            <person name="Na H."/>
            <person name="Kennedy M."/>
            <person name="Barry K."/>
            <person name="Grigoriev I.V."/>
            <person name="Miller A.N."/>
            <person name="O'Donnell K."/>
            <person name="Stajich J.E."/>
            <person name="Bonito G."/>
        </authorList>
    </citation>
    <scope>NUCLEOTIDE SEQUENCE</scope>
    <source>
        <strain evidence="8">KOD948</strain>
    </source>
</reference>
<gene>
    <name evidence="8" type="primary">PEP2_2</name>
    <name evidence="8" type="ORF">BG011_005329</name>
</gene>
<dbReference type="InterPro" id="IPR001461">
    <property type="entry name" value="Aspartic_peptidase_A1"/>
</dbReference>
<comment type="similarity">
    <text evidence="1 5">Belongs to the peptidase A1 family.</text>
</comment>
<feature type="domain" description="Peptidase A1" evidence="7">
    <location>
        <begin position="98"/>
        <end position="409"/>
    </location>
</feature>
<dbReference type="PANTHER" id="PTHR47966:SF51">
    <property type="entry name" value="BETA-SITE APP-CLEAVING ENZYME, ISOFORM A-RELATED"/>
    <property type="match status" value="1"/>
</dbReference>
<dbReference type="CDD" id="cd05471">
    <property type="entry name" value="pepsin_like"/>
    <property type="match status" value="1"/>
</dbReference>
<protein>
    <submittedName>
        <fullName evidence="8">Vacuolar protease A</fullName>
    </submittedName>
</protein>
<evidence type="ECO:0000256" key="6">
    <source>
        <dbReference type="SAM" id="MobiDB-lite"/>
    </source>
</evidence>
<dbReference type="Gene3D" id="2.40.70.10">
    <property type="entry name" value="Acid Proteases"/>
    <property type="match status" value="2"/>
</dbReference>
<keyword evidence="5 8" id="KW-0645">Protease</keyword>
<comment type="caution">
    <text evidence="8">The sequence shown here is derived from an EMBL/GenBank/DDBJ whole genome shotgun (WGS) entry which is preliminary data.</text>
</comment>
<dbReference type="PROSITE" id="PS51767">
    <property type="entry name" value="PEPTIDASE_A1"/>
    <property type="match status" value="1"/>
</dbReference>
<dbReference type="PRINTS" id="PR00792">
    <property type="entry name" value="PEPSIN"/>
</dbReference>
<dbReference type="InterPro" id="IPR033121">
    <property type="entry name" value="PEPTIDASE_A1"/>
</dbReference>
<dbReference type="PANTHER" id="PTHR47966">
    <property type="entry name" value="BETA-SITE APP-CLEAVING ENZYME, ISOFORM A-RELATED"/>
    <property type="match status" value="1"/>
</dbReference>